<dbReference type="SUPFAM" id="SSF51011">
    <property type="entry name" value="Glycosyl hydrolase domain"/>
    <property type="match status" value="1"/>
</dbReference>
<dbReference type="Gene3D" id="3.20.20.80">
    <property type="entry name" value="Glycosidases"/>
    <property type="match status" value="1"/>
</dbReference>
<protein>
    <submittedName>
        <fullName evidence="5">Alpha amylase, catalytic region</fullName>
    </submittedName>
</protein>
<dbReference type="OrthoDB" id="9805159at2"/>
<dbReference type="STRING" id="323850.Shew_1889"/>
<dbReference type="Pfam" id="PF00128">
    <property type="entry name" value="Alpha-amylase"/>
    <property type="match status" value="1"/>
</dbReference>
<name>A3QE57_SHELP</name>
<accession>A3QE57</accession>
<dbReference type="Gene3D" id="3.90.400.10">
    <property type="entry name" value="Oligo-1,6-glucosidase, Domain 2"/>
    <property type="match status" value="1"/>
</dbReference>
<gene>
    <name evidence="5" type="ordered locus">Shew_1889</name>
</gene>
<dbReference type="Gene3D" id="2.60.40.1180">
    <property type="entry name" value="Golgi alpha-mannosidase II"/>
    <property type="match status" value="1"/>
</dbReference>
<dbReference type="CDD" id="cd11330">
    <property type="entry name" value="AmyAc_OligoGlu"/>
    <property type="match status" value="1"/>
</dbReference>
<dbReference type="eggNOG" id="COG0366">
    <property type="taxonomic scope" value="Bacteria"/>
</dbReference>
<evidence type="ECO:0000256" key="1">
    <source>
        <dbReference type="ARBA" id="ARBA00008061"/>
    </source>
</evidence>
<dbReference type="InterPro" id="IPR017853">
    <property type="entry name" value="GH"/>
</dbReference>
<dbReference type="Proteomes" id="UP000001558">
    <property type="component" value="Chromosome"/>
</dbReference>
<dbReference type="FunFam" id="3.20.20.80:FF:000064">
    <property type="entry name" value="Oligo-1,6-glucosidase"/>
    <property type="match status" value="1"/>
</dbReference>
<dbReference type="InterPro" id="IPR013780">
    <property type="entry name" value="Glyco_hydro_b"/>
</dbReference>
<dbReference type="InterPro" id="IPR045857">
    <property type="entry name" value="O16G_dom_2"/>
</dbReference>
<proteinExistence type="inferred from homology"/>
<comment type="similarity">
    <text evidence="1">Belongs to the glycosyl hydrolase 13 family.</text>
</comment>
<dbReference type="GO" id="GO:0004556">
    <property type="term" value="F:alpha-amylase activity"/>
    <property type="evidence" value="ECO:0007669"/>
    <property type="project" value="TreeGrafter"/>
</dbReference>
<dbReference type="SUPFAM" id="SSF51445">
    <property type="entry name" value="(Trans)glycosidases"/>
    <property type="match status" value="1"/>
</dbReference>
<feature type="domain" description="Glycosyl hydrolase family 13 catalytic" evidence="4">
    <location>
        <begin position="14"/>
        <end position="403"/>
    </location>
</feature>
<reference evidence="5 6" key="1">
    <citation type="submission" date="2007-03" db="EMBL/GenBank/DDBJ databases">
        <title>Complete sequence of Shewanella loihica PV-4.</title>
        <authorList>
            <consortium name="US DOE Joint Genome Institute"/>
            <person name="Copeland A."/>
            <person name="Lucas S."/>
            <person name="Lapidus A."/>
            <person name="Barry K."/>
            <person name="Detter J.C."/>
            <person name="Glavina del Rio T."/>
            <person name="Hammon N."/>
            <person name="Israni S."/>
            <person name="Dalin E."/>
            <person name="Tice H."/>
            <person name="Pitluck S."/>
            <person name="Chain P."/>
            <person name="Malfatti S."/>
            <person name="Shin M."/>
            <person name="Vergez L."/>
            <person name="Schmutz J."/>
            <person name="Larimer F."/>
            <person name="Land M."/>
            <person name="Hauser L."/>
            <person name="Kyrpides N."/>
            <person name="Mikhailova N."/>
            <person name="Romine M.F."/>
            <person name="Serres G."/>
            <person name="Fredrickson J."/>
            <person name="Tiedje J."/>
            <person name="Richardson P."/>
        </authorList>
    </citation>
    <scope>NUCLEOTIDE SEQUENCE [LARGE SCALE GENOMIC DNA]</scope>
    <source>
        <strain evidence="6">ATCC BAA-1088 / PV-4</strain>
    </source>
</reference>
<evidence type="ECO:0000256" key="2">
    <source>
        <dbReference type="ARBA" id="ARBA00022801"/>
    </source>
</evidence>
<dbReference type="SMART" id="SM00642">
    <property type="entry name" value="Aamy"/>
    <property type="match status" value="1"/>
</dbReference>
<dbReference type="HOGENOM" id="CLU_006462_2_3_6"/>
<keyword evidence="6" id="KW-1185">Reference proteome</keyword>
<dbReference type="RefSeq" id="WP_011865687.1">
    <property type="nucleotide sequence ID" value="NC_009092.1"/>
</dbReference>
<dbReference type="AlphaFoldDB" id="A3QE57"/>
<organism evidence="5 6">
    <name type="scientific">Shewanella loihica (strain ATCC BAA-1088 / PV-4)</name>
    <dbReference type="NCBI Taxonomy" id="323850"/>
    <lineage>
        <taxon>Bacteria</taxon>
        <taxon>Pseudomonadati</taxon>
        <taxon>Pseudomonadota</taxon>
        <taxon>Gammaproteobacteria</taxon>
        <taxon>Alteromonadales</taxon>
        <taxon>Shewanellaceae</taxon>
        <taxon>Shewanella</taxon>
    </lineage>
</organism>
<dbReference type="FunFam" id="3.90.400.10:FF:000002">
    <property type="entry name" value="Sucrose isomerase"/>
    <property type="match status" value="1"/>
</dbReference>
<evidence type="ECO:0000313" key="5">
    <source>
        <dbReference type="EMBL" id="ABO23755.1"/>
    </source>
</evidence>
<dbReference type="InterPro" id="IPR006047">
    <property type="entry name" value="GH13_cat_dom"/>
</dbReference>
<evidence type="ECO:0000259" key="4">
    <source>
        <dbReference type="SMART" id="SM00642"/>
    </source>
</evidence>
<dbReference type="CAZy" id="GH13">
    <property type="family name" value="Glycoside Hydrolase Family 13"/>
</dbReference>
<dbReference type="KEGG" id="slo:Shew_1889"/>
<dbReference type="PANTHER" id="PTHR10357">
    <property type="entry name" value="ALPHA-AMYLASE FAMILY MEMBER"/>
    <property type="match status" value="1"/>
</dbReference>
<evidence type="ECO:0000256" key="3">
    <source>
        <dbReference type="ARBA" id="ARBA00023295"/>
    </source>
</evidence>
<evidence type="ECO:0000313" key="6">
    <source>
        <dbReference type="Proteomes" id="UP000001558"/>
    </source>
</evidence>
<keyword evidence="3" id="KW-0326">Glycosidase</keyword>
<dbReference type="GO" id="GO:0009313">
    <property type="term" value="P:oligosaccharide catabolic process"/>
    <property type="evidence" value="ECO:0007669"/>
    <property type="project" value="TreeGrafter"/>
</dbReference>
<sequence>MNQLSWWRGAVIYQIYPRSLMDSNGDGVGDLQGIISKLDYIASLNVDAIWISPFFKSPMKDFGYDISDYRAIDPLFGTMADFDELIDKAHGLGIKVIIDQVLSHTSDQHAWFSESRQSRDNAKQDWYVWADPNPDGTAPNNWLAIFGGCAWEWEPRRQQYYLHNFLTSQPDLNFHNPDVRQAVLDNVKFWLDKGVDGFRLDAITFCYHDEQLRDNPPKPEDKRQGRGFSEDNPYAYQYHYYNNTRPQTVGFIEELRALINQYPGVVTLGEVSSEDSLATMAEYTQGDDRLHMAYSFELLTDDFSPAYIRHTVEALEQSIGDGWPCWAIGNHDVQRVATRWGRDAFNSDMAKMLNAMLCSLRGSVCSYQGEELGLGEVEIAYEQLQDPFGITFWPMFKGRDGCRTPMPWRHDANHAGFSDNTPWLPVPADHKAVAVDVQEANPESILNHYRHMLAWRKLHPILVTGDIKFIESTDALLVFERRLGEQTLLVAFNLSGQPQSFSLAGLGDKALSPLEGHGLPKAELKGDLVQFDGFGCFYCWK</sequence>
<dbReference type="PANTHER" id="PTHR10357:SF179">
    <property type="entry name" value="NEUTRAL AND BASIC AMINO ACID TRANSPORT PROTEIN RBAT"/>
    <property type="match status" value="1"/>
</dbReference>
<dbReference type="EMBL" id="CP000606">
    <property type="protein sequence ID" value="ABO23755.1"/>
    <property type="molecule type" value="Genomic_DNA"/>
</dbReference>
<keyword evidence="2" id="KW-0378">Hydrolase</keyword>